<gene>
    <name evidence="5" type="ORF">ORV05_15165</name>
</gene>
<organism evidence="5 6">
    <name type="scientific">Amycolatopsis cynarae</name>
    <dbReference type="NCBI Taxonomy" id="2995223"/>
    <lineage>
        <taxon>Bacteria</taxon>
        <taxon>Bacillati</taxon>
        <taxon>Actinomycetota</taxon>
        <taxon>Actinomycetes</taxon>
        <taxon>Pseudonocardiales</taxon>
        <taxon>Pseudonocardiaceae</taxon>
        <taxon>Amycolatopsis</taxon>
    </lineage>
</organism>
<dbReference type="SUPFAM" id="SSF53335">
    <property type="entry name" value="S-adenosyl-L-methionine-dependent methyltransferases"/>
    <property type="match status" value="1"/>
</dbReference>
<dbReference type="CDD" id="cd02440">
    <property type="entry name" value="AdoMet_MTases"/>
    <property type="match status" value="1"/>
</dbReference>
<keyword evidence="2" id="KW-0808">Transferase</keyword>
<evidence type="ECO:0000313" key="6">
    <source>
        <dbReference type="Proteomes" id="UP001163203"/>
    </source>
</evidence>
<evidence type="ECO:0000313" key="5">
    <source>
        <dbReference type="EMBL" id="WAL69050.1"/>
    </source>
</evidence>
<keyword evidence="1 5" id="KW-0489">Methyltransferase</keyword>
<dbReference type="Gene3D" id="3.40.50.150">
    <property type="entry name" value="Vaccinia Virus protein VP39"/>
    <property type="match status" value="1"/>
</dbReference>
<dbReference type="EMBL" id="CP113836">
    <property type="protein sequence ID" value="WAL69050.1"/>
    <property type="molecule type" value="Genomic_DNA"/>
</dbReference>
<dbReference type="Pfam" id="PF13649">
    <property type="entry name" value="Methyltransf_25"/>
    <property type="match status" value="1"/>
</dbReference>
<evidence type="ECO:0000256" key="1">
    <source>
        <dbReference type="ARBA" id="ARBA00022603"/>
    </source>
</evidence>
<keyword evidence="3" id="KW-0949">S-adenosyl-L-methionine</keyword>
<dbReference type="PANTHER" id="PTHR43464">
    <property type="entry name" value="METHYLTRANSFERASE"/>
    <property type="match status" value="1"/>
</dbReference>
<keyword evidence="6" id="KW-1185">Reference proteome</keyword>
<dbReference type="Proteomes" id="UP001163203">
    <property type="component" value="Chromosome"/>
</dbReference>
<proteinExistence type="predicted"/>
<evidence type="ECO:0000256" key="3">
    <source>
        <dbReference type="ARBA" id="ARBA00022691"/>
    </source>
</evidence>
<dbReference type="GO" id="GO:0008168">
    <property type="term" value="F:methyltransferase activity"/>
    <property type="evidence" value="ECO:0007669"/>
    <property type="project" value="UniProtKB-KW"/>
</dbReference>
<dbReference type="RefSeq" id="WP_268759137.1">
    <property type="nucleotide sequence ID" value="NZ_CP113836.1"/>
</dbReference>
<evidence type="ECO:0000259" key="4">
    <source>
        <dbReference type="Pfam" id="PF13649"/>
    </source>
</evidence>
<name>A0ABY7BAQ4_9PSEU</name>
<dbReference type="GO" id="GO:0032259">
    <property type="term" value="P:methylation"/>
    <property type="evidence" value="ECO:0007669"/>
    <property type="project" value="UniProtKB-KW"/>
</dbReference>
<sequence>MKTTLSKTLVFEPAGRADRETVAAYETHAAAYAQSWESQPADDELHELLEEFLLLGTVAEIGCGSGRDAAWLAAHGWQVTGYDASSALIGEARRLHPEVTFENATLPALDGLPTFDNVYCETVIMHLELAAAMESVRRLGGLIRPGGRLYLSWRNDGNSDWRDERGRLYTKITVDQVLGELEGFAVLYRSETTSASSGKRVCRIVVQRP</sequence>
<dbReference type="InterPro" id="IPR041698">
    <property type="entry name" value="Methyltransf_25"/>
</dbReference>
<protein>
    <submittedName>
        <fullName evidence="5">Class I SAM-dependent methyltransferase</fullName>
    </submittedName>
</protein>
<dbReference type="PANTHER" id="PTHR43464:SF19">
    <property type="entry name" value="UBIQUINONE BIOSYNTHESIS O-METHYLTRANSFERASE, MITOCHONDRIAL"/>
    <property type="match status" value="1"/>
</dbReference>
<feature type="domain" description="Methyltransferase" evidence="4">
    <location>
        <begin position="58"/>
        <end position="147"/>
    </location>
</feature>
<accession>A0ABY7BAQ4</accession>
<evidence type="ECO:0000256" key="2">
    <source>
        <dbReference type="ARBA" id="ARBA00022679"/>
    </source>
</evidence>
<dbReference type="InterPro" id="IPR029063">
    <property type="entry name" value="SAM-dependent_MTases_sf"/>
</dbReference>
<reference evidence="5" key="1">
    <citation type="submission" date="2022-11" db="EMBL/GenBank/DDBJ databases">
        <authorList>
            <person name="Mo P."/>
        </authorList>
    </citation>
    <scope>NUCLEOTIDE SEQUENCE</scope>
    <source>
        <strain evidence="5">HUAS 11-8</strain>
    </source>
</reference>